<reference evidence="4" key="1">
    <citation type="submission" date="2018-11" db="EMBL/GenBank/DDBJ databases">
        <authorList>
            <consortium name="Pathogen Informatics"/>
        </authorList>
    </citation>
    <scope>NUCLEOTIDE SEQUENCE</scope>
</reference>
<dbReference type="AlphaFoldDB" id="A0A448XF28"/>
<evidence type="ECO:0000259" key="3">
    <source>
        <dbReference type="PROSITE" id="PS51733"/>
    </source>
</evidence>
<comment type="similarity">
    <text evidence="2">Belongs to the LplA family.</text>
</comment>
<evidence type="ECO:0000313" key="4">
    <source>
        <dbReference type="EMBL" id="VEL35099.1"/>
    </source>
</evidence>
<dbReference type="SUPFAM" id="SSF55681">
    <property type="entry name" value="Class II aaRS and biotin synthetases"/>
    <property type="match status" value="1"/>
</dbReference>
<dbReference type="InterPro" id="IPR045864">
    <property type="entry name" value="aa-tRNA-synth_II/BPL/LPL"/>
</dbReference>
<dbReference type="PANTHER" id="PTHR12561">
    <property type="entry name" value="LIPOATE-PROTEIN LIGASE"/>
    <property type="match status" value="1"/>
</dbReference>
<evidence type="ECO:0000313" key="5">
    <source>
        <dbReference type="Proteomes" id="UP000784294"/>
    </source>
</evidence>
<dbReference type="OrthoDB" id="201621at2759"/>
<dbReference type="PANTHER" id="PTHR12561:SF3">
    <property type="entry name" value="LIPOYLTRANSFERASE 1, MITOCHONDRIAL"/>
    <property type="match status" value="1"/>
</dbReference>
<dbReference type="UniPathway" id="UPA00537">
    <property type="reaction ID" value="UER00595"/>
</dbReference>
<dbReference type="GO" id="GO:0005739">
    <property type="term" value="C:mitochondrion"/>
    <property type="evidence" value="ECO:0007669"/>
    <property type="project" value="TreeGrafter"/>
</dbReference>
<dbReference type="InterPro" id="IPR004562">
    <property type="entry name" value="LipoylTrfase_LipoateP_Ligase"/>
</dbReference>
<comment type="caution">
    <text evidence="4">The sequence shown here is derived from an EMBL/GenBank/DDBJ whole genome shotgun (WGS) entry which is preliminary data.</text>
</comment>
<dbReference type="GO" id="GO:0017118">
    <property type="term" value="F:lipoyltransferase activity"/>
    <property type="evidence" value="ECO:0007669"/>
    <property type="project" value="TreeGrafter"/>
</dbReference>
<dbReference type="GO" id="GO:0009249">
    <property type="term" value="P:protein lipoylation"/>
    <property type="evidence" value="ECO:0007669"/>
    <property type="project" value="InterPro"/>
</dbReference>
<dbReference type="InterPro" id="IPR004143">
    <property type="entry name" value="BPL_LPL_catalytic"/>
</dbReference>
<comment type="pathway">
    <text evidence="1">Protein modification; protein lipoylation via exogenous pathway; protein N(6)-(lipoyl)lysine from lipoate: step 2/2.</text>
</comment>
<organism evidence="4 5">
    <name type="scientific">Protopolystoma xenopodis</name>
    <dbReference type="NCBI Taxonomy" id="117903"/>
    <lineage>
        <taxon>Eukaryota</taxon>
        <taxon>Metazoa</taxon>
        <taxon>Spiralia</taxon>
        <taxon>Lophotrochozoa</taxon>
        <taxon>Platyhelminthes</taxon>
        <taxon>Monogenea</taxon>
        <taxon>Polyopisthocotylea</taxon>
        <taxon>Polystomatidea</taxon>
        <taxon>Polystomatidae</taxon>
        <taxon>Protopolystoma</taxon>
    </lineage>
</organism>
<keyword evidence="5" id="KW-1185">Reference proteome</keyword>
<protein>
    <recommendedName>
        <fullName evidence="3">BPL/LPL catalytic domain-containing protein</fullName>
    </recommendedName>
</protein>
<dbReference type="Proteomes" id="UP000784294">
    <property type="component" value="Unassembled WGS sequence"/>
</dbReference>
<evidence type="ECO:0000256" key="2">
    <source>
        <dbReference type="ARBA" id="ARBA00008242"/>
    </source>
</evidence>
<evidence type="ECO:0000256" key="1">
    <source>
        <dbReference type="ARBA" id="ARBA00005085"/>
    </source>
</evidence>
<dbReference type="Pfam" id="PF21948">
    <property type="entry name" value="LplA-B_cat"/>
    <property type="match status" value="1"/>
</dbReference>
<sequence length="106" mass="12145">MIWRSLAPCVVIGRHQCVWQETNPQELAHRGWSLARRASGGGAVFHDAGNINVTFMEARRSLDRTACNRFLADLLTSRWPYLDVRVGSRYDMWLARSKESDHSDVN</sequence>
<name>A0A448XF28_9PLAT</name>
<dbReference type="PROSITE" id="PS51733">
    <property type="entry name" value="BPL_LPL_CATALYTIC"/>
    <property type="match status" value="1"/>
</dbReference>
<dbReference type="Gene3D" id="3.30.930.10">
    <property type="entry name" value="Bira Bifunctional Protein, Domain 2"/>
    <property type="match status" value="1"/>
</dbReference>
<accession>A0A448XF28</accession>
<dbReference type="EMBL" id="CAAALY010249091">
    <property type="protein sequence ID" value="VEL35099.1"/>
    <property type="molecule type" value="Genomic_DNA"/>
</dbReference>
<gene>
    <name evidence="4" type="ORF">PXEA_LOCUS28539</name>
</gene>
<proteinExistence type="inferred from homology"/>
<feature type="domain" description="BPL/LPL catalytic" evidence="3">
    <location>
        <begin position="1"/>
        <end position="106"/>
    </location>
</feature>